<dbReference type="Gene3D" id="1.25.40.10">
    <property type="entry name" value="Tetratricopeptide repeat domain"/>
    <property type="match status" value="1"/>
</dbReference>
<accession>A0A0L0HDW6</accession>
<dbReference type="AlphaFoldDB" id="A0A0L0HDW6"/>
<dbReference type="GeneID" id="27688442"/>
<keyword evidence="2" id="KW-1185">Reference proteome</keyword>
<evidence type="ECO:0000313" key="2">
    <source>
        <dbReference type="Proteomes" id="UP000053201"/>
    </source>
</evidence>
<organism evidence="1 2">
    <name type="scientific">Spizellomyces punctatus (strain DAOM BR117)</name>
    <dbReference type="NCBI Taxonomy" id="645134"/>
    <lineage>
        <taxon>Eukaryota</taxon>
        <taxon>Fungi</taxon>
        <taxon>Fungi incertae sedis</taxon>
        <taxon>Chytridiomycota</taxon>
        <taxon>Chytridiomycota incertae sedis</taxon>
        <taxon>Chytridiomycetes</taxon>
        <taxon>Spizellomycetales</taxon>
        <taxon>Spizellomycetaceae</taxon>
        <taxon>Spizellomyces</taxon>
    </lineage>
</organism>
<dbReference type="OrthoDB" id="2124108at2759"/>
<dbReference type="Proteomes" id="UP000053201">
    <property type="component" value="Unassembled WGS sequence"/>
</dbReference>
<dbReference type="InterPro" id="IPR011990">
    <property type="entry name" value="TPR-like_helical_dom_sf"/>
</dbReference>
<proteinExistence type="predicted"/>
<dbReference type="eggNOG" id="ENOG502S7TJ">
    <property type="taxonomic scope" value="Eukaryota"/>
</dbReference>
<dbReference type="EMBL" id="KQ257457">
    <property type="protein sequence ID" value="KNC99640.1"/>
    <property type="molecule type" value="Genomic_DNA"/>
</dbReference>
<dbReference type="SUPFAM" id="SSF48452">
    <property type="entry name" value="TPR-like"/>
    <property type="match status" value="1"/>
</dbReference>
<dbReference type="VEuPathDB" id="FungiDB:SPPG_05023"/>
<gene>
    <name evidence="1" type="ORF">SPPG_05023</name>
</gene>
<dbReference type="OMA" id="VRAIRIM"/>
<sequence>MQVQEDTAVESHGLFQFAEDDEWLFQILQADEPVAPKRQRHFIDWSYRMNATLDGWFHKNPDPLSKRFNTKLGPNELVNAMEHHYLYKNYDAALSLSLEYLHLNSALPKPMKAGEALEIAGRCALKLGRVDQALLITEPLEMSKEPGQLFFRAHLLRLNHRPVKALDRFITYLNIRTNDPNAWQEIAAILSLSKECKPWALLSLTHARYLLTRSQRLPTPITERNASVVLASLDKRIEQLEQECGDQVPDERVLESFGLTRDQTEYLKSKLQSMDRIGEQDGEDSNVREL</sequence>
<evidence type="ECO:0000313" key="1">
    <source>
        <dbReference type="EMBL" id="KNC99640.1"/>
    </source>
</evidence>
<reference evidence="1 2" key="1">
    <citation type="submission" date="2009-08" db="EMBL/GenBank/DDBJ databases">
        <title>The Genome Sequence of Spizellomyces punctatus strain DAOM BR117.</title>
        <authorList>
            <consortium name="The Broad Institute Genome Sequencing Platform"/>
            <person name="Russ C."/>
            <person name="Cuomo C."/>
            <person name="Shea T."/>
            <person name="Young S.K."/>
            <person name="Zeng Q."/>
            <person name="Koehrsen M."/>
            <person name="Haas B."/>
            <person name="Borodovsky M."/>
            <person name="Guigo R."/>
            <person name="Alvarado L."/>
            <person name="Berlin A."/>
            <person name="Bochicchio J."/>
            <person name="Borenstein D."/>
            <person name="Chapman S."/>
            <person name="Chen Z."/>
            <person name="Engels R."/>
            <person name="Freedman E."/>
            <person name="Gellesch M."/>
            <person name="Goldberg J."/>
            <person name="Griggs A."/>
            <person name="Gujja S."/>
            <person name="Heiman D."/>
            <person name="Hepburn T."/>
            <person name="Howarth C."/>
            <person name="Jen D."/>
            <person name="Larson L."/>
            <person name="Lewis B."/>
            <person name="Mehta T."/>
            <person name="Park D."/>
            <person name="Pearson M."/>
            <person name="Roberts A."/>
            <person name="Saif S."/>
            <person name="Shenoy N."/>
            <person name="Sisk P."/>
            <person name="Stolte C."/>
            <person name="Sykes S."/>
            <person name="Thomson T."/>
            <person name="Walk T."/>
            <person name="White J."/>
            <person name="Yandava C."/>
            <person name="Burger G."/>
            <person name="Gray M.W."/>
            <person name="Holland P.W.H."/>
            <person name="King N."/>
            <person name="Lang F.B.F."/>
            <person name="Roger A.J."/>
            <person name="Ruiz-Trillo I."/>
            <person name="Lander E."/>
            <person name="Nusbaum C."/>
        </authorList>
    </citation>
    <scope>NUCLEOTIDE SEQUENCE [LARGE SCALE GENOMIC DNA]</scope>
    <source>
        <strain evidence="1 2">DAOM BR117</strain>
    </source>
</reference>
<dbReference type="InParanoid" id="A0A0L0HDW6"/>
<name>A0A0L0HDW6_SPIPD</name>
<dbReference type="RefSeq" id="XP_016607680.1">
    <property type="nucleotide sequence ID" value="XM_016753263.1"/>
</dbReference>
<protein>
    <submittedName>
        <fullName evidence="1">Uncharacterized protein</fullName>
    </submittedName>
</protein>